<keyword evidence="2 3" id="KW-0175">Coiled coil</keyword>
<reference evidence="6 7" key="1">
    <citation type="submission" date="2021-08" db="EMBL/GenBank/DDBJ databases">
        <authorList>
            <person name="Tuo L."/>
        </authorList>
    </citation>
    <scope>NUCLEOTIDE SEQUENCE [LARGE SCALE GENOMIC DNA]</scope>
    <source>
        <strain evidence="6 7">JCM 31229</strain>
    </source>
</reference>
<dbReference type="InterPro" id="IPR059052">
    <property type="entry name" value="HH_YbhG-like"/>
</dbReference>
<dbReference type="Proteomes" id="UP000706039">
    <property type="component" value="Unassembled WGS sequence"/>
</dbReference>
<evidence type="ECO:0000256" key="2">
    <source>
        <dbReference type="ARBA" id="ARBA00023054"/>
    </source>
</evidence>
<feature type="compositionally biased region" description="Basic and acidic residues" evidence="4">
    <location>
        <begin position="18"/>
        <end position="30"/>
    </location>
</feature>
<protein>
    <submittedName>
        <fullName evidence="6">HlyD family efflux transporter periplasmic adaptor subunit</fullName>
    </submittedName>
</protein>
<dbReference type="PANTHER" id="PTHR32347:SF29">
    <property type="entry name" value="UPF0194 MEMBRANE PROTEIN YBHG"/>
    <property type="match status" value="1"/>
</dbReference>
<gene>
    <name evidence="6" type="ORF">K7G82_23640</name>
</gene>
<dbReference type="InterPro" id="IPR050465">
    <property type="entry name" value="UPF0194_transport"/>
</dbReference>
<evidence type="ECO:0000259" key="5">
    <source>
        <dbReference type="Pfam" id="PF25881"/>
    </source>
</evidence>
<evidence type="ECO:0000313" key="7">
    <source>
        <dbReference type="Proteomes" id="UP000706039"/>
    </source>
</evidence>
<proteinExistence type="predicted"/>
<dbReference type="PANTHER" id="PTHR32347">
    <property type="entry name" value="EFFLUX SYSTEM COMPONENT YKNX-RELATED"/>
    <property type="match status" value="1"/>
</dbReference>
<feature type="domain" description="YbhG-like alpha-helical hairpin" evidence="5">
    <location>
        <begin position="149"/>
        <end position="273"/>
    </location>
</feature>
<organism evidence="6 7">
    <name type="scientific">Sphingomonas colocasiae</name>
    <dbReference type="NCBI Taxonomy" id="1848973"/>
    <lineage>
        <taxon>Bacteria</taxon>
        <taxon>Pseudomonadati</taxon>
        <taxon>Pseudomonadota</taxon>
        <taxon>Alphaproteobacteria</taxon>
        <taxon>Sphingomonadales</taxon>
        <taxon>Sphingomonadaceae</taxon>
        <taxon>Sphingomonas</taxon>
    </lineage>
</organism>
<evidence type="ECO:0000256" key="1">
    <source>
        <dbReference type="ARBA" id="ARBA00004196"/>
    </source>
</evidence>
<dbReference type="SUPFAM" id="SSF111369">
    <property type="entry name" value="HlyD-like secretion proteins"/>
    <property type="match status" value="1"/>
</dbReference>
<evidence type="ECO:0000256" key="4">
    <source>
        <dbReference type="SAM" id="MobiDB-lite"/>
    </source>
</evidence>
<name>A0ABS7PYA5_9SPHN</name>
<dbReference type="Gene3D" id="1.10.287.470">
    <property type="entry name" value="Helix hairpin bin"/>
    <property type="match status" value="1"/>
</dbReference>
<comment type="subcellular location">
    <subcellularLocation>
        <location evidence="1">Cell envelope</location>
    </subcellularLocation>
</comment>
<sequence length="403" mass="43048">MSRFQASRGKVGTGFPQERCDDGSASRGKVESGFPQKRCDEFRASRGKVGTGFPQKRCDDGSISRGKVRTGFRAARRNVFGIALLSLLVVGCGGRNGDDDRLELTGNVDVRQVSLAFEQTGRIAELGAQEGDMVKAGAVLGLLDTVTLKLQAEEAKARVEVQEQSLRRLRNGSRPQEIAQAAARLASAEAEARRAADELARLQGIAGDTQGRGVAGRDMDAARKQAAAANAAVREQAAALSLARQGPRSEDVAGGAAQLGAARAQLALLQHQIGQGVLRAPVDGVIRARLLEPGDIASPQKPVFEIARVRPKWVRAYVEQPDLGRIRPGMAAGIVSDSQPDRPIAGRIGYISSVAEFTPKTVQTQELRASLVYEIRVTVDDPDNRLRLGQPVTVRIDLAGPKK</sequence>
<evidence type="ECO:0000313" key="6">
    <source>
        <dbReference type="EMBL" id="MBY8825317.1"/>
    </source>
</evidence>
<dbReference type="EMBL" id="JAINVV010000011">
    <property type="protein sequence ID" value="MBY8825317.1"/>
    <property type="molecule type" value="Genomic_DNA"/>
</dbReference>
<accession>A0ABS7PYA5</accession>
<evidence type="ECO:0000256" key="3">
    <source>
        <dbReference type="SAM" id="Coils"/>
    </source>
</evidence>
<keyword evidence="7" id="KW-1185">Reference proteome</keyword>
<dbReference type="Gene3D" id="2.40.50.100">
    <property type="match status" value="2"/>
</dbReference>
<dbReference type="Pfam" id="PF25881">
    <property type="entry name" value="HH_YBHG"/>
    <property type="match status" value="1"/>
</dbReference>
<dbReference type="Gene3D" id="2.40.30.170">
    <property type="match status" value="1"/>
</dbReference>
<comment type="caution">
    <text evidence="6">The sequence shown here is derived from an EMBL/GenBank/DDBJ whole genome shotgun (WGS) entry which is preliminary data.</text>
</comment>
<feature type="region of interest" description="Disordered" evidence="4">
    <location>
        <begin position="1"/>
        <end position="32"/>
    </location>
</feature>
<feature type="coiled-coil region" evidence="3">
    <location>
        <begin position="152"/>
        <end position="205"/>
    </location>
</feature>